<protein>
    <submittedName>
        <fullName evidence="1">Uncharacterized protein</fullName>
    </submittedName>
</protein>
<name>A0A4S8JVQ8_MUSBA</name>
<gene>
    <name evidence="1" type="ORF">C4D60_Mb05t13000</name>
</gene>
<dbReference type="EMBL" id="PYDT01000003">
    <property type="protein sequence ID" value="THU66328.1"/>
    <property type="molecule type" value="Genomic_DNA"/>
</dbReference>
<evidence type="ECO:0000313" key="1">
    <source>
        <dbReference type="EMBL" id="THU66328.1"/>
    </source>
</evidence>
<reference evidence="1 2" key="1">
    <citation type="journal article" date="2019" name="Nat. Plants">
        <title>Genome sequencing of Musa balbisiana reveals subgenome evolution and function divergence in polyploid bananas.</title>
        <authorList>
            <person name="Yao X."/>
        </authorList>
    </citation>
    <scope>NUCLEOTIDE SEQUENCE [LARGE SCALE GENOMIC DNA]</scope>
    <source>
        <strain evidence="2">cv. DH-PKW</strain>
        <tissue evidence="1">Leaves</tissue>
    </source>
</reference>
<dbReference type="AlphaFoldDB" id="A0A4S8JVQ8"/>
<proteinExistence type="predicted"/>
<comment type="caution">
    <text evidence="1">The sequence shown here is derived from an EMBL/GenBank/DDBJ whole genome shotgun (WGS) entry which is preliminary data.</text>
</comment>
<keyword evidence="2" id="KW-1185">Reference proteome</keyword>
<accession>A0A4S8JVQ8</accession>
<organism evidence="1 2">
    <name type="scientific">Musa balbisiana</name>
    <name type="common">Banana</name>
    <dbReference type="NCBI Taxonomy" id="52838"/>
    <lineage>
        <taxon>Eukaryota</taxon>
        <taxon>Viridiplantae</taxon>
        <taxon>Streptophyta</taxon>
        <taxon>Embryophyta</taxon>
        <taxon>Tracheophyta</taxon>
        <taxon>Spermatophyta</taxon>
        <taxon>Magnoliopsida</taxon>
        <taxon>Liliopsida</taxon>
        <taxon>Zingiberales</taxon>
        <taxon>Musaceae</taxon>
        <taxon>Musa</taxon>
    </lineage>
</organism>
<evidence type="ECO:0000313" key="2">
    <source>
        <dbReference type="Proteomes" id="UP000317650"/>
    </source>
</evidence>
<sequence length="62" mass="6703">MNSRCINGSLTLKFTVSEAITIEEGLSANTRGSALTDLSDSMTHYAGDTLKTPLNRPLEIMD</sequence>
<dbReference type="Proteomes" id="UP000317650">
    <property type="component" value="Chromosome 5"/>
</dbReference>